<dbReference type="InParanoid" id="E8R047"/>
<dbReference type="GO" id="GO:0033388">
    <property type="term" value="P:putrescine biosynthetic process from arginine"/>
    <property type="evidence" value="ECO:0007669"/>
    <property type="project" value="TreeGrafter"/>
</dbReference>
<dbReference type="RefSeq" id="WP_013563454.1">
    <property type="nucleotide sequence ID" value="NC_014962.1"/>
</dbReference>
<dbReference type="GO" id="GO:0050126">
    <property type="term" value="F:N-carbamoylputrescine amidase activity"/>
    <property type="evidence" value="ECO:0007669"/>
    <property type="project" value="TreeGrafter"/>
</dbReference>
<sequence>MGGRVFRVGLIQMRIDPVAAVNLERADGFIRQAAARGAEVIVLPELFLGPYFCQTEDHAQFDRAEPIPGPTTAALGRLAAELEVVLVGSLFEKRAPGVYHNTAVVLDADGTLSGVYRKMHIPDDPLYYEKFYFTPGDLGFQAVATRRASVGPLVCWDQWYPEAARLTALQGAEVLVYPTAIGWHPSEKEEFGASQVDAWRTIQRSHAIANGLYVAVVNRVGHEGPAEGGIEFWGRSFLADPMGRVMVEAGGEEEILVAECDPALIETTRRHWPFLRDRRIDAYAPITQRWGDHHR</sequence>
<dbReference type="Proteomes" id="UP000008631">
    <property type="component" value="Chromosome"/>
</dbReference>
<evidence type="ECO:0000259" key="2">
    <source>
        <dbReference type="PROSITE" id="PS50263"/>
    </source>
</evidence>
<protein>
    <submittedName>
        <fullName evidence="3">Nitrilase/cyanide hydratase and apolipoprotein N-acyltransferase</fullName>
    </submittedName>
</protein>
<accession>E8R047</accession>
<reference evidence="3 4" key="2">
    <citation type="journal article" date="2011" name="Stand. Genomic Sci.">
        <title>Complete genome sequence of Isosphaera pallida type strain (IS1B).</title>
        <authorList>
            <consortium name="US DOE Joint Genome Institute (JGI-PGF)"/>
            <person name="Goker M."/>
            <person name="Cleland D."/>
            <person name="Saunders E."/>
            <person name="Lapidus A."/>
            <person name="Nolan M."/>
            <person name="Lucas S."/>
            <person name="Hammon N."/>
            <person name="Deshpande S."/>
            <person name="Cheng J.F."/>
            <person name="Tapia R."/>
            <person name="Han C."/>
            <person name="Goodwin L."/>
            <person name="Pitluck S."/>
            <person name="Liolios K."/>
            <person name="Pagani I."/>
            <person name="Ivanova N."/>
            <person name="Mavromatis K."/>
            <person name="Pati A."/>
            <person name="Chen A."/>
            <person name="Palaniappan K."/>
            <person name="Land M."/>
            <person name="Hauser L."/>
            <person name="Chang Y.J."/>
            <person name="Jeffries C.D."/>
            <person name="Detter J.C."/>
            <person name="Beck B."/>
            <person name="Woyke T."/>
            <person name="Bristow J."/>
            <person name="Eisen J.A."/>
            <person name="Markowitz V."/>
            <person name="Hugenholtz P."/>
            <person name="Kyrpides N.C."/>
            <person name="Klenk H.P."/>
        </authorList>
    </citation>
    <scope>NUCLEOTIDE SEQUENCE [LARGE SCALE GENOMIC DNA]</scope>
    <source>
        <strain evidence="4">ATCC 43644 / DSM 9630 / IS1B</strain>
    </source>
</reference>
<dbReference type="KEGG" id="ipa:Isop_0572"/>
<dbReference type="Pfam" id="PF00795">
    <property type="entry name" value="CN_hydrolase"/>
    <property type="match status" value="1"/>
</dbReference>
<dbReference type="InterPro" id="IPR003010">
    <property type="entry name" value="C-N_Hydrolase"/>
</dbReference>
<reference key="1">
    <citation type="submission" date="2010-11" db="EMBL/GenBank/DDBJ databases">
        <title>The complete sequence of chromosome of Isophaera pallida ATCC 43644.</title>
        <authorList>
            <consortium name="US DOE Joint Genome Institute (JGI-PGF)"/>
            <person name="Lucas S."/>
            <person name="Copeland A."/>
            <person name="Lapidus A."/>
            <person name="Bruce D."/>
            <person name="Goodwin L."/>
            <person name="Pitluck S."/>
            <person name="Kyrpides N."/>
            <person name="Mavromatis K."/>
            <person name="Pagani I."/>
            <person name="Ivanova N."/>
            <person name="Saunders E."/>
            <person name="Brettin T."/>
            <person name="Detter J.C."/>
            <person name="Han C."/>
            <person name="Tapia R."/>
            <person name="Land M."/>
            <person name="Hauser L."/>
            <person name="Markowitz V."/>
            <person name="Cheng J.-F."/>
            <person name="Hugenholtz P."/>
            <person name="Woyke T."/>
            <person name="Wu D."/>
            <person name="Eisen J.A."/>
        </authorList>
    </citation>
    <scope>NUCLEOTIDE SEQUENCE</scope>
    <source>
        <strain>ATCC 43644</strain>
    </source>
</reference>
<dbReference type="PANTHER" id="PTHR43674">
    <property type="entry name" value="NITRILASE C965.09-RELATED"/>
    <property type="match status" value="1"/>
</dbReference>
<organism evidence="3 4">
    <name type="scientific">Isosphaera pallida (strain ATCC 43644 / DSM 9630 / IS1B)</name>
    <dbReference type="NCBI Taxonomy" id="575540"/>
    <lineage>
        <taxon>Bacteria</taxon>
        <taxon>Pseudomonadati</taxon>
        <taxon>Planctomycetota</taxon>
        <taxon>Planctomycetia</taxon>
        <taxon>Isosphaerales</taxon>
        <taxon>Isosphaeraceae</taxon>
        <taxon>Isosphaera</taxon>
    </lineage>
</organism>
<feature type="domain" description="CN hydrolase" evidence="2">
    <location>
        <begin position="6"/>
        <end position="262"/>
    </location>
</feature>
<dbReference type="PANTHER" id="PTHR43674:SF2">
    <property type="entry name" value="BETA-UREIDOPROPIONASE"/>
    <property type="match status" value="1"/>
</dbReference>
<keyword evidence="1" id="KW-0378">Hydrolase</keyword>
<dbReference type="SUPFAM" id="SSF56317">
    <property type="entry name" value="Carbon-nitrogen hydrolase"/>
    <property type="match status" value="1"/>
</dbReference>
<dbReference type="HOGENOM" id="CLU_030130_4_0_0"/>
<dbReference type="FunFam" id="3.60.110.10:FF:000010">
    <property type="entry name" value="Carbon-nitrogen hydrolase"/>
    <property type="match status" value="1"/>
</dbReference>
<gene>
    <name evidence="3" type="ordered locus">Isop_0572</name>
</gene>
<dbReference type="EMBL" id="CP002353">
    <property type="protein sequence ID" value="ADV61165.1"/>
    <property type="molecule type" value="Genomic_DNA"/>
</dbReference>
<keyword evidence="4" id="KW-1185">Reference proteome</keyword>
<evidence type="ECO:0000313" key="4">
    <source>
        <dbReference type="Proteomes" id="UP000008631"/>
    </source>
</evidence>
<dbReference type="InterPro" id="IPR050345">
    <property type="entry name" value="Aliph_Amidase/BUP"/>
</dbReference>
<dbReference type="Gene3D" id="3.60.110.10">
    <property type="entry name" value="Carbon-nitrogen hydrolase"/>
    <property type="match status" value="1"/>
</dbReference>
<dbReference type="OrthoDB" id="2826359at2"/>
<dbReference type="InterPro" id="IPR036526">
    <property type="entry name" value="C-N_Hydrolase_sf"/>
</dbReference>
<dbReference type="AlphaFoldDB" id="E8R047"/>
<dbReference type="eggNOG" id="COG0388">
    <property type="taxonomic scope" value="Bacteria"/>
</dbReference>
<evidence type="ECO:0000313" key="3">
    <source>
        <dbReference type="EMBL" id="ADV61165.1"/>
    </source>
</evidence>
<proteinExistence type="predicted"/>
<name>E8R047_ISOPI</name>
<evidence type="ECO:0000256" key="1">
    <source>
        <dbReference type="ARBA" id="ARBA00022801"/>
    </source>
</evidence>
<dbReference type="CDD" id="cd07573">
    <property type="entry name" value="CPA"/>
    <property type="match status" value="1"/>
</dbReference>
<dbReference type="PROSITE" id="PS50263">
    <property type="entry name" value="CN_HYDROLASE"/>
    <property type="match status" value="1"/>
</dbReference>